<accession>A0A1F7USG2</accession>
<evidence type="ECO:0000313" key="1">
    <source>
        <dbReference type="EMBL" id="OGL81243.1"/>
    </source>
</evidence>
<gene>
    <name evidence="1" type="ORF">A2936_03015</name>
</gene>
<name>A0A1F7USG2_9BACT</name>
<reference evidence="1 2" key="1">
    <citation type="journal article" date="2016" name="Nat. Commun.">
        <title>Thousands of microbial genomes shed light on interconnected biogeochemical processes in an aquifer system.</title>
        <authorList>
            <person name="Anantharaman K."/>
            <person name="Brown C.T."/>
            <person name="Hug L.A."/>
            <person name="Sharon I."/>
            <person name="Castelle C.J."/>
            <person name="Probst A.J."/>
            <person name="Thomas B.C."/>
            <person name="Singh A."/>
            <person name="Wilkins M.J."/>
            <person name="Karaoz U."/>
            <person name="Brodie E.L."/>
            <person name="Williams K.H."/>
            <person name="Hubbard S.S."/>
            <person name="Banfield J.F."/>
        </authorList>
    </citation>
    <scope>NUCLEOTIDE SEQUENCE [LARGE SCALE GENOMIC DNA]</scope>
</reference>
<dbReference type="EMBL" id="MGEK01000032">
    <property type="protein sequence ID" value="OGL81243.1"/>
    <property type="molecule type" value="Genomic_DNA"/>
</dbReference>
<organism evidence="1 2">
    <name type="scientific">Candidatus Uhrbacteria bacterium RIFCSPLOWO2_01_FULL_47_25</name>
    <dbReference type="NCBI Taxonomy" id="1802402"/>
    <lineage>
        <taxon>Bacteria</taxon>
        <taxon>Candidatus Uhriibacteriota</taxon>
    </lineage>
</organism>
<sequence length="101" mass="11600">MSGHSKEWYLELAFKKAHRWLRRGRLSNNEAVFVRVEVRWLDGSRGAVRCLKGMEKKTRRACSNFMPDDVMRCGPLTKRFKDKGLPAVYIPSEPVSVSAAM</sequence>
<dbReference type="Proteomes" id="UP000176846">
    <property type="component" value="Unassembled WGS sequence"/>
</dbReference>
<proteinExistence type="predicted"/>
<dbReference type="AlphaFoldDB" id="A0A1F7USG2"/>
<comment type="caution">
    <text evidence="1">The sequence shown here is derived from an EMBL/GenBank/DDBJ whole genome shotgun (WGS) entry which is preliminary data.</text>
</comment>
<evidence type="ECO:0000313" key="2">
    <source>
        <dbReference type="Proteomes" id="UP000176846"/>
    </source>
</evidence>
<protein>
    <submittedName>
        <fullName evidence="1">Uncharacterized protein</fullName>
    </submittedName>
</protein>